<dbReference type="AlphaFoldDB" id="A0A1E5URT9"/>
<dbReference type="Proteomes" id="UP000095767">
    <property type="component" value="Unassembled WGS sequence"/>
</dbReference>
<evidence type="ECO:0000256" key="1">
    <source>
        <dbReference type="SAM" id="Phobius"/>
    </source>
</evidence>
<reference evidence="2 3" key="1">
    <citation type="submission" date="2016-09" db="EMBL/GenBank/DDBJ databases">
        <title>The draft genome of Dichanthelium oligosanthes: A C3 panicoid grass species.</title>
        <authorList>
            <person name="Studer A.J."/>
            <person name="Schnable J.C."/>
            <person name="Brutnell T.P."/>
        </authorList>
    </citation>
    <scope>NUCLEOTIDE SEQUENCE [LARGE SCALE GENOMIC DNA]</scope>
    <source>
        <strain evidence="3">cv. Kellogg 1175</strain>
        <tissue evidence="2">Leaf</tissue>
    </source>
</reference>
<keyword evidence="1" id="KW-0812">Transmembrane</keyword>
<proteinExistence type="predicted"/>
<keyword evidence="1" id="KW-1133">Transmembrane helix</keyword>
<dbReference type="EMBL" id="LWDX02066207">
    <property type="protein sequence ID" value="OEL15593.1"/>
    <property type="molecule type" value="Genomic_DNA"/>
</dbReference>
<keyword evidence="1" id="KW-0472">Membrane</keyword>
<feature type="transmembrane region" description="Helical" evidence="1">
    <location>
        <begin position="85"/>
        <end position="108"/>
    </location>
</feature>
<sequence length="109" mass="11572">MAASGRWTVWPGGSAATSPRCSSRRWIVAPASMCARTTTSSMTSRGTRRRRSCLTTATVTTPWPGPPAWRGGEEVGGAAKARGRVVACAAMGILCMIINLLFIFVQVLD</sequence>
<name>A0A1E5URT9_9POAL</name>
<organism evidence="2 3">
    <name type="scientific">Dichanthelium oligosanthes</name>
    <dbReference type="NCBI Taxonomy" id="888268"/>
    <lineage>
        <taxon>Eukaryota</taxon>
        <taxon>Viridiplantae</taxon>
        <taxon>Streptophyta</taxon>
        <taxon>Embryophyta</taxon>
        <taxon>Tracheophyta</taxon>
        <taxon>Spermatophyta</taxon>
        <taxon>Magnoliopsida</taxon>
        <taxon>Liliopsida</taxon>
        <taxon>Poales</taxon>
        <taxon>Poaceae</taxon>
        <taxon>PACMAD clade</taxon>
        <taxon>Panicoideae</taxon>
        <taxon>Panicodae</taxon>
        <taxon>Paniceae</taxon>
        <taxon>Dichantheliinae</taxon>
        <taxon>Dichanthelium</taxon>
    </lineage>
</organism>
<evidence type="ECO:0000313" key="3">
    <source>
        <dbReference type="Proteomes" id="UP000095767"/>
    </source>
</evidence>
<accession>A0A1E5URT9</accession>
<evidence type="ECO:0000313" key="2">
    <source>
        <dbReference type="EMBL" id="OEL15593.1"/>
    </source>
</evidence>
<protein>
    <submittedName>
        <fullName evidence="2">Uncharacterized protein</fullName>
    </submittedName>
</protein>
<keyword evidence="3" id="KW-1185">Reference proteome</keyword>
<comment type="caution">
    <text evidence="2">The sequence shown here is derived from an EMBL/GenBank/DDBJ whole genome shotgun (WGS) entry which is preliminary data.</text>
</comment>
<gene>
    <name evidence="2" type="ORF">BAE44_0023388</name>
</gene>